<sequence>MLVITLGEGPVECKIGPKIQDEEELRSSSMMYSSEESDECHIPTVDEVRTVITASACFPATCPAAVSRRICITIRAKATIDANVDSLPSSQLQLLTELELHLDSVDTILHVDGQWPGAVAFLYSPGYEAFAAPQYKCCDLLTVLSHRVQNIPRCQAVLGTRMCSRLTTACCT</sequence>
<dbReference type="GeneID" id="54360918"/>
<dbReference type="AlphaFoldDB" id="A0A6J3M533"/>
<keyword evidence="1" id="KW-1185">Reference proteome</keyword>
<organism evidence="2">
    <name type="scientific">Dissoconium aciculare CBS 342.82</name>
    <dbReference type="NCBI Taxonomy" id="1314786"/>
    <lineage>
        <taxon>Eukaryota</taxon>
        <taxon>Fungi</taxon>
        <taxon>Dikarya</taxon>
        <taxon>Ascomycota</taxon>
        <taxon>Pezizomycotina</taxon>
        <taxon>Dothideomycetes</taxon>
        <taxon>Dothideomycetidae</taxon>
        <taxon>Mycosphaerellales</taxon>
        <taxon>Dissoconiaceae</taxon>
        <taxon>Dissoconium</taxon>
    </lineage>
</organism>
<proteinExistence type="predicted"/>
<reference evidence="2" key="1">
    <citation type="submission" date="2020-01" db="EMBL/GenBank/DDBJ databases">
        <authorList>
            <consortium name="DOE Joint Genome Institute"/>
            <person name="Haridas S."/>
            <person name="Albert R."/>
            <person name="Binder M."/>
            <person name="Bloem J."/>
            <person name="Labutti K."/>
            <person name="Salamov A."/>
            <person name="Andreopoulos B."/>
            <person name="Baker S.E."/>
            <person name="Barry K."/>
            <person name="Bills G."/>
            <person name="Bluhm B.H."/>
            <person name="Cannon C."/>
            <person name="Castanera R."/>
            <person name="Culley D.E."/>
            <person name="Daum C."/>
            <person name="Ezra D."/>
            <person name="Gonzalez J.B."/>
            <person name="Henrissat B."/>
            <person name="Kuo A."/>
            <person name="Liang C."/>
            <person name="Lipzen A."/>
            <person name="Lutzoni F."/>
            <person name="Magnuson J."/>
            <person name="Mondo S."/>
            <person name="Nolan M."/>
            <person name="Ohm R."/>
            <person name="Pangilinan J."/>
            <person name="Park H.-J."/>
            <person name="Ramirez L."/>
            <person name="Alfaro M."/>
            <person name="Sun H."/>
            <person name="Tritt A."/>
            <person name="Yoshinaga Y."/>
            <person name="Zwiers L.-H."/>
            <person name="Turgeon B.G."/>
            <person name="Goodwin S.B."/>
            <person name="Spatafora J.W."/>
            <person name="Crous P.W."/>
            <person name="Grigoriev I.V."/>
        </authorList>
    </citation>
    <scope>NUCLEOTIDE SEQUENCE</scope>
    <source>
        <strain evidence="2">CBS 342.82</strain>
    </source>
</reference>
<evidence type="ECO:0000313" key="1">
    <source>
        <dbReference type="Proteomes" id="UP000504637"/>
    </source>
</evidence>
<reference evidence="2" key="2">
    <citation type="submission" date="2020-04" db="EMBL/GenBank/DDBJ databases">
        <authorList>
            <consortium name="NCBI Genome Project"/>
        </authorList>
    </citation>
    <scope>NUCLEOTIDE SEQUENCE</scope>
    <source>
        <strain evidence="2">CBS 342.82</strain>
    </source>
</reference>
<gene>
    <name evidence="2" type="ORF">K489DRAFT_370264</name>
</gene>
<evidence type="ECO:0000313" key="2">
    <source>
        <dbReference type="RefSeq" id="XP_033459650.1"/>
    </source>
</evidence>
<reference evidence="2" key="3">
    <citation type="submission" date="2025-08" db="UniProtKB">
        <authorList>
            <consortium name="RefSeq"/>
        </authorList>
    </citation>
    <scope>IDENTIFICATION</scope>
    <source>
        <strain evidence="2">CBS 342.82</strain>
    </source>
</reference>
<dbReference type="Proteomes" id="UP000504637">
    <property type="component" value="Unplaced"/>
</dbReference>
<name>A0A6J3M533_9PEZI</name>
<accession>A0A6J3M533</accession>
<protein>
    <submittedName>
        <fullName evidence="2">Uncharacterized protein</fullName>
    </submittedName>
</protein>
<dbReference type="RefSeq" id="XP_033459650.1">
    <property type="nucleotide sequence ID" value="XM_033603118.1"/>
</dbReference>